<dbReference type="InterPro" id="IPR029489">
    <property type="entry name" value="OGT/SEC/SPY_C"/>
</dbReference>
<comment type="caution">
    <text evidence="10">The sequence shown here is derived from an EMBL/GenBank/DDBJ whole genome shotgun (WGS) entry which is preliminary data.</text>
</comment>
<dbReference type="Gene3D" id="1.25.40.10">
    <property type="entry name" value="Tetratricopeptide repeat domain"/>
    <property type="match status" value="4"/>
</dbReference>
<feature type="repeat" description="TPR" evidence="8">
    <location>
        <begin position="164"/>
        <end position="197"/>
    </location>
</feature>
<dbReference type="AlphaFoldDB" id="A0A2S7XR23"/>
<evidence type="ECO:0000256" key="1">
    <source>
        <dbReference type="ARBA" id="ARBA00004922"/>
    </source>
</evidence>
<evidence type="ECO:0000256" key="4">
    <source>
        <dbReference type="ARBA" id="ARBA00022676"/>
    </source>
</evidence>
<keyword evidence="7 8" id="KW-0802">TPR repeat</keyword>
<evidence type="ECO:0000256" key="6">
    <source>
        <dbReference type="ARBA" id="ARBA00022737"/>
    </source>
</evidence>
<keyword evidence="5 10" id="KW-0808">Transferase</keyword>
<dbReference type="PROSITE" id="PS50293">
    <property type="entry name" value="TPR_REGION"/>
    <property type="match status" value="3"/>
</dbReference>
<feature type="repeat" description="TPR" evidence="8">
    <location>
        <begin position="300"/>
        <end position="333"/>
    </location>
</feature>
<dbReference type="GO" id="GO:0097363">
    <property type="term" value="F:protein O-acetylglucosaminyltransferase activity"/>
    <property type="evidence" value="ECO:0007669"/>
    <property type="project" value="UniProtKB-EC"/>
</dbReference>
<keyword evidence="4" id="KW-0328">Glycosyltransferase</keyword>
<dbReference type="EC" id="2.4.1.255" evidence="3"/>
<feature type="domain" description="O-GlcNAc transferase C-terminal" evidence="9">
    <location>
        <begin position="378"/>
        <end position="526"/>
    </location>
</feature>
<comment type="similarity">
    <text evidence="2">Belongs to the glycosyltransferase 41 family. O-GlcNAc transferase subfamily.</text>
</comment>
<dbReference type="Gene3D" id="3.40.50.11380">
    <property type="match status" value="1"/>
</dbReference>
<accession>A0A2S7XR23</accession>
<dbReference type="InterPro" id="IPR011990">
    <property type="entry name" value="TPR-like_helical_dom_sf"/>
</dbReference>
<name>A0A2S7XR23_9GAMM</name>
<dbReference type="SUPFAM" id="SSF48452">
    <property type="entry name" value="TPR-like"/>
    <property type="match status" value="2"/>
</dbReference>
<evidence type="ECO:0000256" key="8">
    <source>
        <dbReference type="PROSITE-ProRule" id="PRU00339"/>
    </source>
</evidence>
<dbReference type="Gene3D" id="3.40.50.2000">
    <property type="entry name" value="Glycogen Phosphorylase B"/>
    <property type="match status" value="1"/>
</dbReference>
<dbReference type="InterPro" id="IPR051939">
    <property type="entry name" value="Glycosyltr_41/O-GlcNAc_trsf"/>
</dbReference>
<dbReference type="Proteomes" id="UP000239936">
    <property type="component" value="Unassembled WGS sequence"/>
</dbReference>
<feature type="repeat" description="TPR" evidence="8">
    <location>
        <begin position="198"/>
        <end position="231"/>
    </location>
</feature>
<sequence>MTNISLLLKEAITHYHANRLNVAESLYRAILALDQDHAEAHHNLGMIEIKLEKPESGLKHLQRAVVLESRKGSYWLSLAEELLAAKRIDEAHDILNHLIRMKLNTSAVQRLRKQISEQKKGIFSAKETASIQEQKVVVSLLEKRQFIEAESKARKLVARYPTDAFGWKATGTLLFKRGLFEDSLNFLLKAVQLNPKDAECLNNLGNTLQNLNRPNEALDCYKRSLEIGADYAAAYNSVGVTLESINRIEEAIDNYRRALALDPNLSDAFSNLGVALRKIQRLSEALDCFQRALKVDPDNVKVYNNIGAVLEEIGQLDEAIAAYEKAIVLDKNSHSLNSYSNLLFALNYHPDKPAEDIFLAYQKYDKYVQQDRQIFWQTHKNDPNPNRRLHIGYISPDFRAHSTCYFLEPLLAYHDQDTIEVTAYAELKVEDEVTARYRQYVDHWVAIRGLSETTLAERIRADGIDILVDLAGQTADNRLTVFARRPAPIAVSWLGYGYTTGLSAIDYFLTDEIMVPIGCETLFSERPWRIAVPSMVYRPNPKMGDIDNLPALTCGAVTFGTLTRGIRINHHVIRVWVKILQRLPNARLIINSGGFQTTPIQNQFLEFFTAHGIASERIDIGYNTPGWDVLQKMDISLDCFPHNSGTTLIESLYMGVPFITLASRPSVGRIGSTILHGAGHPEWIAQTEDEYIEKAVALASDLPRLAVIRANLRSELEASPWRDEVGFAKRVEQAYREMWQIWCANPT</sequence>
<evidence type="ECO:0000256" key="3">
    <source>
        <dbReference type="ARBA" id="ARBA00011970"/>
    </source>
</evidence>
<evidence type="ECO:0000256" key="2">
    <source>
        <dbReference type="ARBA" id="ARBA00005386"/>
    </source>
</evidence>
<protein>
    <recommendedName>
        <fullName evidence="3">protein O-GlcNAc transferase</fullName>
        <ecNumber evidence="3">2.4.1.255</ecNumber>
    </recommendedName>
</protein>
<dbReference type="PANTHER" id="PTHR44835:SF1">
    <property type="entry name" value="PROTEIN O-GLCNAC TRANSFERASE"/>
    <property type="match status" value="1"/>
</dbReference>
<dbReference type="InterPro" id="IPR019734">
    <property type="entry name" value="TPR_rpt"/>
</dbReference>
<proteinExistence type="inferred from homology"/>
<dbReference type="UniPathway" id="UPA00378"/>
<evidence type="ECO:0000313" key="10">
    <source>
        <dbReference type="EMBL" id="PQJ95918.1"/>
    </source>
</evidence>
<keyword evidence="11" id="KW-1185">Reference proteome</keyword>
<dbReference type="OrthoDB" id="7058953at2"/>
<comment type="pathway">
    <text evidence="1">Protein modification; protein glycosylation.</text>
</comment>
<dbReference type="PROSITE" id="PS50005">
    <property type="entry name" value="TPR"/>
    <property type="match status" value="5"/>
</dbReference>
<dbReference type="EMBL" id="PPGH01000035">
    <property type="protein sequence ID" value="PQJ95918.1"/>
    <property type="molecule type" value="Genomic_DNA"/>
</dbReference>
<evidence type="ECO:0000256" key="7">
    <source>
        <dbReference type="ARBA" id="ARBA00022803"/>
    </source>
</evidence>
<feature type="domain" description="O-GlcNAc transferase C-terminal" evidence="9">
    <location>
        <begin position="555"/>
        <end position="720"/>
    </location>
</feature>
<dbReference type="PANTHER" id="PTHR44835">
    <property type="entry name" value="UDP-N-ACETYLGLUCOSAMINE--PEPTIDE N-ACETYLGLUCOSAMINYLTRANSFERASE SPINDLY-RELATED"/>
    <property type="match status" value="1"/>
</dbReference>
<reference evidence="10 11" key="1">
    <citation type="submission" date="2018-01" db="EMBL/GenBank/DDBJ databases">
        <title>The complete genome sequence of Chromatium okenii LaCa, a purple sulfur bacterium with a turbulent life.</title>
        <authorList>
            <person name="Luedin S.M."/>
            <person name="Liechti N."/>
            <person name="Storelli N."/>
            <person name="Danza F."/>
            <person name="Wittwer M."/>
            <person name="Pothier J.F."/>
            <person name="Tonolla M.A."/>
        </authorList>
    </citation>
    <scope>NUCLEOTIDE SEQUENCE [LARGE SCALE GENOMIC DNA]</scope>
    <source>
        <strain evidence="10 11">LaCa</strain>
    </source>
</reference>
<keyword evidence="6" id="KW-0677">Repeat</keyword>
<dbReference type="SMART" id="SM00028">
    <property type="entry name" value="TPR"/>
    <property type="match status" value="8"/>
</dbReference>
<dbReference type="RefSeq" id="WP_105073557.1">
    <property type="nucleotide sequence ID" value="NZ_PPGH01000035.1"/>
</dbReference>
<dbReference type="Pfam" id="PF00515">
    <property type="entry name" value="TPR_1"/>
    <property type="match status" value="2"/>
</dbReference>
<gene>
    <name evidence="10" type="ORF">CXB77_08535</name>
</gene>
<evidence type="ECO:0000256" key="5">
    <source>
        <dbReference type="ARBA" id="ARBA00022679"/>
    </source>
</evidence>
<dbReference type="Pfam" id="PF13424">
    <property type="entry name" value="TPR_12"/>
    <property type="match status" value="1"/>
</dbReference>
<evidence type="ECO:0000313" key="11">
    <source>
        <dbReference type="Proteomes" id="UP000239936"/>
    </source>
</evidence>
<organism evidence="10 11">
    <name type="scientific">Chromatium okenii</name>
    <dbReference type="NCBI Taxonomy" id="61644"/>
    <lineage>
        <taxon>Bacteria</taxon>
        <taxon>Pseudomonadati</taxon>
        <taxon>Pseudomonadota</taxon>
        <taxon>Gammaproteobacteria</taxon>
        <taxon>Chromatiales</taxon>
        <taxon>Chromatiaceae</taxon>
        <taxon>Chromatium</taxon>
    </lineage>
</organism>
<feature type="repeat" description="TPR" evidence="8">
    <location>
        <begin position="266"/>
        <end position="299"/>
    </location>
</feature>
<feature type="repeat" description="TPR" evidence="8">
    <location>
        <begin position="232"/>
        <end position="265"/>
    </location>
</feature>
<evidence type="ECO:0000259" key="9">
    <source>
        <dbReference type="Pfam" id="PF13844"/>
    </source>
</evidence>
<dbReference type="Pfam" id="PF13844">
    <property type="entry name" value="Glyco_transf_41"/>
    <property type="match status" value="2"/>
</dbReference>